<dbReference type="Gene3D" id="1.10.287.130">
    <property type="match status" value="1"/>
</dbReference>
<dbReference type="GO" id="GO:0005524">
    <property type="term" value="F:ATP binding"/>
    <property type="evidence" value="ECO:0007669"/>
    <property type="project" value="UniProtKB-KW"/>
</dbReference>
<dbReference type="InterPro" id="IPR005467">
    <property type="entry name" value="His_kinase_dom"/>
</dbReference>
<dbReference type="InterPro" id="IPR003594">
    <property type="entry name" value="HATPase_dom"/>
</dbReference>
<organism evidence="13 14">
    <name type="scientific">Tenuifilum thalassicum</name>
    <dbReference type="NCBI Taxonomy" id="2590900"/>
    <lineage>
        <taxon>Bacteria</taxon>
        <taxon>Pseudomonadati</taxon>
        <taxon>Bacteroidota</taxon>
        <taxon>Bacteroidia</taxon>
        <taxon>Bacteroidales</taxon>
        <taxon>Tenuifilaceae</taxon>
        <taxon>Tenuifilum</taxon>
    </lineage>
</organism>
<accession>A0A7D3Y3X8</accession>
<reference evidence="13 14" key="1">
    <citation type="submission" date="2019-07" db="EMBL/GenBank/DDBJ databases">
        <title>Thalassofilum flectens gen. nov., sp. nov., a novel moderate thermophilic anaerobe from a shallow sea hot spring in Kunashir Island (Russia), representing a new family in the order Bacteroidales, and proposal of Thalassofilacea fam. nov.</title>
        <authorList>
            <person name="Kochetkova T.V."/>
            <person name="Podosokorskaya O.A."/>
            <person name="Novikov A."/>
            <person name="Elcheninov A.G."/>
            <person name="Toshchakov S.V."/>
            <person name="Kublanov I.V."/>
        </authorList>
    </citation>
    <scope>NUCLEOTIDE SEQUENCE [LARGE SCALE GENOMIC DNA]</scope>
    <source>
        <strain evidence="13 14">38-H</strain>
    </source>
</reference>
<keyword evidence="5" id="KW-0547">Nucleotide-binding</keyword>
<protein>
    <recommendedName>
        <fullName evidence="2">histidine kinase</fullName>
        <ecNumber evidence="2">2.7.13.3</ecNumber>
    </recommendedName>
</protein>
<evidence type="ECO:0000256" key="4">
    <source>
        <dbReference type="ARBA" id="ARBA00022679"/>
    </source>
</evidence>
<dbReference type="PROSITE" id="PS50005">
    <property type="entry name" value="TPR"/>
    <property type="match status" value="1"/>
</dbReference>
<dbReference type="Proteomes" id="UP000500961">
    <property type="component" value="Chromosome"/>
</dbReference>
<dbReference type="Gene3D" id="3.30.565.10">
    <property type="entry name" value="Histidine kinase-like ATPase, C-terminal domain"/>
    <property type="match status" value="1"/>
</dbReference>
<name>A0A7D3Y3X8_9BACT</name>
<dbReference type="PRINTS" id="PR00344">
    <property type="entry name" value="BCTRLSENSOR"/>
</dbReference>
<sequence length="745" mass="84564">MMQKYKHIILLLLIFISSVHISAGQDNSVDDKQLIGNSKAAELIVKGRELINTNPDQTLDIALQALVVAKKNKDLIAEAAALELLGDASYNIKEFDAALKYYYRAFSILVSNKKDNLAVRVLLSIAKVHETTNNPDLAIQQVEAGIKQLGGSKNSPRYLDLIIKLANLYLVHQNPKLASKYGLEAQSILNSGTSEIPGKERYFLQVYELLGQSYKNSGNLNLSLDYFKKLSENAIKLSDSTTLSKSLSEVGVVFMLTNKPDSALQYFSLAYTVSLNASDSAGIVKSLFGLGDYNFDVENYNQALNYYSQCNEIAQKINDIETSLAALVKISRCYSQLGDYPTSSKFLNRALAIAQKHKLTSSKADVYKYLSVLNEAQGRYKDALEYHKMWVELRDSIYFEETGQKLAKLQILYEITQKEKENEILKQNAEIQKLQIARSRYQFRIMILILVAVAIMLILLIVLFRNKQKEIIKQKETEQRITQLNKALERRMIEEIKKQEKQQQLLAQKSKLESLGTLAAGIAHEINQPLGGISMGLDNILMRLSDKSYSEEYLKEKLSSLFENVERIKKIIDHIRYFSRTQKPVAFTSVNLNDVVNSALFMVTTQFENHGIEVQKSLDENLPFITADKYKLEQVLLNLLSNAKYALDDKAKKTTESNYRKRIKINTWQDRDNIYLSVWDNGTGIPKNYVEKIFDPFFTTKSEEKGTGLGLSISYGFIKDLLGDIRVESEPGEYTLFEISIPKEK</sequence>
<evidence type="ECO:0000256" key="11">
    <source>
        <dbReference type="SAM" id="SignalP"/>
    </source>
</evidence>
<evidence type="ECO:0000256" key="10">
    <source>
        <dbReference type="SAM" id="Phobius"/>
    </source>
</evidence>
<dbReference type="SUPFAM" id="SSF55874">
    <property type="entry name" value="ATPase domain of HSP90 chaperone/DNA topoisomerase II/histidine kinase"/>
    <property type="match status" value="1"/>
</dbReference>
<keyword evidence="8" id="KW-0902">Two-component regulatory system</keyword>
<dbReference type="SUPFAM" id="SSF48452">
    <property type="entry name" value="TPR-like"/>
    <property type="match status" value="2"/>
</dbReference>
<dbReference type="Pfam" id="PF02518">
    <property type="entry name" value="HATPase_c"/>
    <property type="match status" value="1"/>
</dbReference>
<evidence type="ECO:0000256" key="1">
    <source>
        <dbReference type="ARBA" id="ARBA00000085"/>
    </source>
</evidence>
<keyword evidence="7" id="KW-0067">ATP-binding</keyword>
<keyword evidence="14" id="KW-1185">Reference proteome</keyword>
<evidence type="ECO:0000256" key="6">
    <source>
        <dbReference type="ARBA" id="ARBA00022777"/>
    </source>
</evidence>
<keyword evidence="10" id="KW-0812">Transmembrane</keyword>
<dbReference type="InterPro" id="IPR011990">
    <property type="entry name" value="TPR-like_helical_dom_sf"/>
</dbReference>
<dbReference type="InterPro" id="IPR004358">
    <property type="entry name" value="Sig_transdc_His_kin-like_C"/>
</dbReference>
<dbReference type="SMART" id="SM00387">
    <property type="entry name" value="HATPase_c"/>
    <property type="match status" value="1"/>
</dbReference>
<dbReference type="InterPro" id="IPR003661">
    <property type="entry name" value="HisK_dim/P_dom"/>
</dbReference>
<dbReference type="PANTHER" id="PTHR43065">
    <property type="entry name" value="SENSOR HISTIDINE KINASE"/>
    <property type="match status" value="1"/>
</dbReference>
<feature type="domain" description="Histidine kinase" evidence="12">
    <location>
        <begin position="521"/>
        <end position="745"/>
    </location>
</feature>
<dbReference type="PANTHER" id="PTHR43065:SF46">
    <property type="entry name" value="C4-DICARBOXYLATE TRANSPORT SENSOR PROTEIN DCTB"/>
    <property type="match status" value="1"/>
</dbReference>
<dbReference type="SMART" id="SM00028">
    <property type="entry name" value="TPR"/>
    <property type="match status" value="7"/>
</dbReference>
<keyword evidence="6" id="KW-0418">Kinase</keyword>
<dbReference type="EMBL" id="CP041345">
    <property type="protein sequence ID" value="QKG79629.1"/>
    <property type="molecule type" value="Genomic_DNA"/>
</dbReference>
<dbReference type="PROSITE" id="PS50109">
    <property type="entry name" value="HIS_KIN"/>
    <property type="match status" value="1"/>
</dbReference>
<keyword evidence="10" id="KW-0472">Membrane</keyword>
<keyword evidence="10" id="KW-1133">Transmembrane helix</keyword>
<dbReference type="EC" id="2.7.13.3" evidence="2"/>
<evidence type="ECO:0000256" key="9">
    <source>
        <dbReference type="PROSITE-ProRule" id="PRU00339"/>
    </source>
</evidence>
<dbReference type="Pfam" id="PF13181">
    <property type="entry name" value="TPR_8"/>
    <property type="match status" value="1"/>
</dbReference>
<evidence type="ECO:0000313" key="14">
    <source>
        <dbReference type="Proteomes" id="UP000500961"/>
    </source>
</evidence>
<evidence type="ECO:0000256" key="7">
    <source>
        <dbReference type="ARBA" id="ARBA00022840"/>
    </source>
</evidence>
<dbReference type="Pfam" id="PF13424">
    <property type="entry name" value="TPR_12"/>
    <property type="match status" value="1"/>
</dbReference>
<gene>
    <name evidence="13" type="ORF">FHG85_04915</name>
</gene>
<evidence type="ECO:0000259" key="12">
    <source>
        <dbReference type="PROSITE" id="PS50109"/>
    </source>
</evidence>
<feature type="chain" id="PRO_5029650148" description="histidine kinase" evidence="11">
    <location>
        <begin position="23"/>
        <end position="745"/>
    </location>
</feature>
<dbReference type="InterPro" id="IPR036097">
    <property type="entry name" value="HisK_dim/P_sf"/>
</dbReference>
<evidence type="ECO:0000313" key="13">
    <source>
        <dbReference type="EMBL" id="QKG79629.1"/>
    </source>
</evidence>
<feature type="repeat" description="TPR" evidence="9">
    <location>
        <begin position="79"/>
        <end position="112"/>
    </location>
</feature>
<evidence type="ECO:0000256" key="8">
    <source>
        <dbReference type="ARBA" id="ARBA00023012"/>
    </source>
</evidence>
<dbReference type="InterPro" id="IPR019734">
    <property type="entry name" value="TPR_rpt"/>
</dbReference>
<dbReference type="SUPFAM" id="SSF47384">
    <property type="entry name" value="Homodimeric domain of signal transducing histidine kinase"/>
    <property type="match status" value="1"/>
</dbReference>
<dbReference type="AlphaFoldDB" id="A0A7D3Y3X8"/>
<dbReference type="KEGG" id="ttz:FHG85_04915"/>
<feature type="transmembrane region" description="Helical" evidence="10">
    <location>
        <begin position="441"/>
        <end position="464"/>
    </location>
</feature>
<proteinExistence type="predicted"/>
<dbReference type="GO" id="GO:0000155">
    <property type="term" value="F:phosphorelay sensor kinase activity"/>
    <property type="evidence" value="ECO:0007669"/>
    <property type="project" value="InterPro"/>
</dbReference>
<keyword evidence="9" id="KW-0802">TPR repeat</keyword>
<dbReference type="SMART" id="SM00388">
    <property type="entry name" value="HisKA"/>
    <property type="match status" value="1"/>
</dbReference>
<dbReference type="InterPro" id="IPR036890">
    <property type="entry name" value="HATPase_C_sf"/>
</dbReference>
<evidence type="ECO:0000256" key="3">
    <source>
        <dbReference type="ARBA" id="ARBA00022553"/>
    </source>
</evidence>
<dbReference type="CDD" id="cd00082">
    <property type="entry name" value="HisKA"/>
    <property type="match status" value="1"/>
</dbReference>
<evidence type="ECO:0000256" key="5">
    <source>
        <dbReference type="ARBA" id="ARBA00022741"/>
    </source>
</evidence>
<dbReference type="Gene3D" id="1.25.40.10">
    <property type="entry name" value="Tetratricopeptide repeat domain"/>
    <property type="match status" value="3"/>
</dbReference>
<feature type="signal peptide" evidence="11">
    <location>
        <begin position="1"/>
        <end position="22"/>
    </location>
</feature>
<keyword evidence="11" id="KW-0732">Signal</keyword>
<dbReference type="RefSeq" id="WP_173073552.1">
    <property type="nucleotide sequence ID" value="NZ_CP041345.1"/>
</dbReference>
<dbReference type="Pfam" id="PF00512">
    <property type="entry name" value="HisKA"/>
    <property type="match status" value="1"/>
</dbReference>
<comment type="catalytic activity">
    <reaction evidence="1">
        <text>ATP + protein L-histidine = ADP + protein N-phospho-L-histidine.</text>
        <dbReference type="EC" id="2.7.13.3"/>
    </reaction>
</comment>
<keyword evidence="3" id="KW-0597">Phosphoprotein</keyword>
<keyword evidence="4" id="KW-0808">Transferase</keyword>
<evidence type="ECO:0000256" key="2">
    <source>
        <dbReference type="ARBA" id="ARBA00012438"/>
    </source>
</evidence>